<dbReference type="AlphaFoldDB" id="A0A9P5P5A5"/>
<sequence>MTADSITFNKLTSENYISWKTEMEAFLKVKGVWEFVNPDPKAVSLNTEPIRTWHREQNQAAGYLHLALDESQRAHIKDAKDDP</sequence>
<organism evidence="2 3">
    <name type="scientific">Rhodocollybia butyracea</name>
    <dbReference type="NCBI Taxonomy" id="206335"/>
    <lineage>
        <taxon>Eukaryota</taxon>
        <taxon>Fungi</taxon>
        <taxon>Dikarya</taxon>
        <taxon>Basidiomycota</taxon>
        <taxon>Agaricomycotina</taxon>
        <taxon>Agaricomycetes</taxon>
        <taxon>Agaricomycetidae</taxon>
        <taxon>Agaricales</taxon>
        <taxon>Marasmiineae</taxon>
        <taxon>Omphalotaceae</taxon>
        <taxon>Rhodocollybia</taxon>
    </lineage>
</organism>
<evidence type="ECO:0000313" key="2">
    <source>
        <dbReference type="EMBL" id="KAF9018719.1"/>
    </source>
</evidence>
<reference evidence="2" key="1">
    <citation type="submission" date="2020-11" db="EMBL/GenBank/DDBJ databases">
        <authorList>
            <consortium name="DOE Joint Genome Institute"/>
            <person name="Ahrendt S."/>
            <person name="Riley R."/>
            <person name="Andreopoulos W."/>
            <person name="Labutti K."/>
            <person name="Pangilinan J."/>
            <person name="Ruiz-Duenas F.J."/>
            <person name="Barrasa J.M."/>
            <person name="Sanchez-Garcia M."/>
            <person name="Camarero S."/>
            <person name="Miyauchi S."/>
            <person name="Serrano A."/>
            <person name="Linde D."/>
            <person name="Babiker R."/>
            <person name="Drula E."/>
            <person name="Ayuso-Fernandez I."/>
            <person name="Pacheco R."/>
            <person name="Padilla G."/>
            <person name="Ferreira P."/>
            <person name="Barriuso J."/>
            <person name="Kellner H."/>
            <person name="Castanera R."/>
            <person name="Alfaro M."/>
            <person name="Ramirez L."/>
            <person name="Pisabarro A.G."/>
            <person name="Kuo A."/>
            <person name="Tritt A."/>
            <person name="Lipzen A."/>
            <person name="He G."/>
            <person name="Yan M."/>
            <person name="Ng V."/>
            <person name="Cullen D."/>
            <person name="Martin F."/>
            <person name="Rosso M.-N."/>
            <person name="Henrissat B."/>
            <person name="Hibbett D."/>
            <person name="Martinez A.T."/>
            <person name="Grigoriev I.V."/>
        </authorList>
    </citation>
    <scope>NUCLEOTIDE SEQUENCE</scope>
    <source>
        <strain evidence="2">AH 40177</strain>
    </source>
</reference>
<proteinExistence type="predicted"/>
<gene>
    <name evidence="2" type="ORF">BDP27DRAFT_1251086</name>
</gene>
<feature type="non-terminal residue" evidence="2">
    <location>
        <position position="83"/>
    </location>
</feature>
<dbReference type="Pfam" id="PF13961">
    <property type="entry name" value="DUF4219"/>
    <property type="match status" value="1"/>
</dbReference>
<name>A0A9P5P5A5_9AGAR</name>
<feature type="domain" description="DUF4219" evidence="1">
    <location>
        <begin position="11"/>
        <end position="37"/>
    </location>
</feature>
<dbReference type="OrthoDB" id="3223501at2759"/>
<dbReference type="EMBL" id="JADNRY010001270">
    <property type="protein sequence ID" value="KAF9018719.1"/>
    <property type="molecule type" value="Genomic_DNA"/>
</dbReference>
<keyword evidence="3" id="KW-1185">Reference proteome</keyword>
<accession>A0A9P5P5A5</accession>
<comment type="caution">
    <text evidence="2">The sequence shown here is derived from an EMBL/GenBank/DDBJ whole genome shotgun (WGS) entry which is preliminary data.</text>
</comment>
<evidence type="ECO:0000259" key="1">
    <source>
        <dbReference type="Pfam" id="PF13961"/>
    </source>
</evidence>
<dbReference type="Proteomes" id="UP000772434">
    <property type="component" value="Unassembled WGS sequence"/>
</dbReference>
<protein>
    <recommendedName>
        <fullName evidence="1">DUF4219 domain-containing protein</fullName>
    </recommendedName>
</protein>
<dbReference type="InterPro" id="IPR025314">
    <property type="entry name" value="DUF4219"/>
</dbReference>
<evidence type="ECO:0000313" key="3">
    <source>
        <dbReference type="Proteomes" id="UP000772434"/>
    </source>
</evidence>